<dbReference type="EMBL" id="JARGEQ010000040">
    <property type="protein sequence ID" value="MDF1585741.1"/>
    <property type="molecule type" value="Genomic_DNA"/>
</dbReference>
<dbReference type="CDD" id="cd04301">
    <property type="entry name" value="NAT_SF"/>
    <property type="match status" value="1"/>
</dbReference>
<feature type="domain" description="N-acetyltransferase" evidence="3">
    <location>
        <begin position="4"/>
        <end position="153"/>
    </location>
</feature>
<dbReference type="PROSITE" id="PS51186">
    <property type="entry name" value="GNAT"/>
    <property type="match status" value="1"/>
</dbReference>
<proteinExistence type="predicted"/>
<keyword evidence="1" id="KW-0808">Transferase</keyword>
<protein>
    <submittedName>
        <fullName evidence="4">GNAT family N-acetyltransferase</fullName>
    </submittedName>
</protein>
<dbReference type="GO" id="GO:0016747">
    <property type="term" value="F:acyltransferase activity, transferring groups other than amino-acyl groups"/>
    <property type="evidence" value="ECO:0007669"/>
    <property type="project" value="InterPro"/>
</dbReference>
<dbReference type="RefSeq" id="WP_327788156.1">
    <property type="nucleotide sequence ID" value="NZ_JARGEQ010000040.1"/>
</dbReference>
<evidence type="ECO:0000259" key="3">
    <source>
        <dbReference type="PROSITE" id="PS51186"/>
    </source>
</evidence>
<comment type="caution">
    <text evidence="4">The sequence shown here is derived from an EMBL/GenBank/DDBJ whole genome shotgun (WGS) entry which is preliminary data.</text>
</comment>
<organism evidence="4 5">
    <name type="scientific">Marinimicrococcus flavescens</name>
    <dbReference type="NCBI Taxonomy" id="3031815"/>
    <lineage>
        <taxon>Bacteria</taxon>
        <taxon>Pseudomonadati</taxon>
        <taxon>Pseudomonadota</taxon>
        <taxon>Alphaproteobacteria</taxon>
        <taxon>Geminicoccales</taxon>
        <taxon>Geminicoccaceae</taxon>
        <taxon>Marinimicrococcus</taxon>
    </lineage>
</organism>
<keyword evidence="2" id="KW-0012">Acyltransferase</keyword>
<dbReference type="InterPro" id="IPR016181">
    <property type="entry name" value="Acyl_CoA_acyltransferase"/>
</dbReference>
<reference evidence="4 5" key="1">
    <citation type="submission" date="2023-03" db="EMBL/GenBank/DDBJ databases">
        <title>YIM 152171 draft genome.</title>
        <authorList>
            <person name="Yang Z."/>
        </authorList>
    </citation>
    <scope>NUCLEOTIDE SEQUENCE [LARGE SCALE GENOMIC DNA]</scope>
    <source>
        <strain evidence="4 5">YIM 152171</strain>
    </source>
</reference>
<dbReference type="AlphaFoldDB" id="A0AAP3UYX7"/>
<dbReference type="Proteomes" id="UP001301140">
    <property type="component" value="Unassembled WGS sequence"/>
</dbReference>
<keyword evidence="5" id="KW-1185">Reference proteome</keyword>
<gene>
    <name evidence="4" type="ORF">PZ740_04990</name>
</gene>
<dbReference type="InterPro" id="IPR050832">
    <property type="entry name" value="Bact_Acetyltransf"/>
</dbReference>
<evidence type="ECO:0000256" key="1">
    <source>
        <dbReference type="ARBA" id="ARBA00022679"/>
    </source>
</evidence>
<dbReference type="InterPro" id="IPR000182">
    <property type="entry name" value="GNAT_dom"/>
</dbReference>
<evidence type="ECO:0000256" key="2">
    <source>
        <dbReference type="ARBA" id="ARBA00023315"/>
    </source>
</evidence>
<evidence type="ECO:0000313" key="5">
    <source>
        <dbReference type="Proteomes" id="UP001301140"/>
    </source>
</evidence>
<evidence type="ECO:0000313" key="4">
    <source>
        <dbReference type="EMBL" id="MDF1585741.1"/>
    </source>
</evidence>
<dbReference type="Pfam" id="PF00583">
    <property type="entry name" value="Acetyltransf_1"/>
    <property type="match status" value="1"/>
</dbReference>
<dbReference type="PANTHER" id="PTHR43877">
    <property type="entry name" value="AMINOALKYLPHOSPHONATE N-ACETYLTRANSFERASE-RELATED-RELATED"/>
    <property type="match status" value="1"/>
</dbReference>
<name>A0AAP3UYX7_9PROT</name>
<sequence length="153" mass="16970">MPDLPIRSARREDLPAIVALLADDAIGAARECPAEPLDPCYVAAFEAIEADSRNELFVLEEEGRLLGCFQLTYLPCLSAQGTERAQIESVRIASSARGRGLGERMLRWAMQRAQARGCTAMQLASDKRRTDARRFYERLGFTASHEGMKRPLG</sequence>
<dbReference type="PANTHER" id="PTHR43877:SF2">
    <property type="entry name" value="AMINOALKYLPHOSPHONATE N-ACETYLTRANSFERASE-RELATED"/>
    <property type="match status" value="1"/>
</dbReference>
<dbReference type="Gene3D" id="3.40.630.30">
    <property type="match status" value="1"/>
</dbReference>
<dbReference type="SUPFAM" id="SSF55729">
    <property type="entry name" value="Acyl-CoA N-acyltransferases (Nat)"/>
    <property type="match status" value="1"/>
</dbReference>
<accession>A0AAP3UYX7</accession>